<reference evidence="1 2" key="1">
    <citation type="journal article" date="2023" name="bioRxiv">
        <title>Conserved and derived expression patterns and positive selection on dental genes reveal complex evolutionary context of ever-growing rodent molars.</title>
        <authorList>
            <person name="Calamari Z.T."/>
            <person name="Song A."/>
            <person name="Cohen E."/>
            <person name="Akter M."/>
            <person name="Roy R.D."/>
            <person name="Hallikas O."/>
            <person name="Christensen M.M."/>
            <person name="Li P."/>
            <person name="Marangoni P."/>
            <person name="Jernvall J."/>
            <person name="Klein O.D."/>
        </authorList>
    </citation>
    <scope>NUCLEOTIDE SEQUENCE [LARGE SCALE GENOMIC DNA]</scope>
    <source>
        <strain evidence="1">V071</strain>
    </source>
</reference>
<comment type="caution">
    <text evidence="1">The sequence shown here is derived from an EMBL/GenBank/DDBJ whole genome shotgun (WGS) entry which is preliminary data.</text>
</comment>
<evidence type="ECO:0000313" key="2">
    <source>
        <dbReference type="Proteomes" id="UP001488838"/>
    </source>
</evidence>
<proteinExistence type="predicted"/>
<sequence length="85" mass="9417">MELGMGYIFRIGQLEGSFAGWLALSTSWSAVCCCDLRLSDEIRTTGGEKYWDLASNSRSYELMMRGACVMIGTLFAAMIGARMQE</sequence>
<protein>
    <submittedName>
        <fullName evidence="1">Uncharacterized protein</fullName>
    </submittedName>
</protein>
<organism evidence="1 2">
    <name type="scientific">Myodes glareolus</name>
    <name type="common">Bank vole</name>
    <name type="synonym">Clethrionomys glareolus</name>
    <dbReference type="NCBI Taxonomy" id="447135"/>
    <lineage>
        <taxon>Eukaryota</taxon>
        <taxon>Metazoa</taxon>
        <taxon>Chordata</taxon>
        <taxon>Craniata</taxon>
        <taxon>Vertebrata</taxon>
        <taxon>Euteleostomi</taxon>
        <taxon>Mammalia</taxon>
        <taxon>Eutheria</taxon>
        <taxon>Euarchontoglires</taxon>
        <taxon>Glires</taxon>
        <taxon>Rodentia</taxon>
        <taxon>Myomorpha</taxon>
        <taxon>Muroidea</taxon>
        <taxon>Cricetidae</taxon>
        <taxon>Arvicolinae</taxon>
        <taxon>Myodes</taxon>
    </lineage>
</organism>
<keyword evidence="2" id="KW-1185">Reference proteome</keyword>
<dbReference type="Proteomes" id="UP001488838">
    <property type="component" value="Unassembled WGS sequence"/>
</dbReference>
<evidence type="ECO:0000313" key="1">
    <source>
        <dbReference type="EMBL" id="KAK7825587.1"/>
    </source>
</evidence>
<name>A0AAW0JF65_MYOGA</name>
<dbReference type="EMBL" id="JBBHLL010000039">
    <property type="protein sequence ID" value="KAK7825587.1"/>
    <property type="molecule type" value="Genomic_DNA"/>
</dbReference>
<gene>
    <name evidence="1" type="ORF">U0070_016227</name>
</gene>
<dbReference type="AlphaFoldDB" id="A0AAW0JF65"/>
<accession>A0AAW0JF65</accession>